<dbReference type="InterPro" id="IPR010673">
    <property type="entry name" value="UPF0346"/>
</dbReference>
<dbReference type="SUPFAM" id="SSF140652">
    <property type="entry name" value="YozE-like"/>
    <property type="match status" value="1"/>
</dbReference>
<name>A0A4P6YX21_9LACO</name>
<evidence type="ECO:0000259" key="2">
    <source>
        <dbReference type="Pfam" id="PF06855"/>
    </source>
</evidence>
<accession>A0A4P6YX21</accession>
<evidence type="ECO:0000313" key="3">
    <source>
        <dbReference type="EMBL" id="QBO37347.1"/>
    </source>
</evidence>
<feature type="domain" description="YozE SAM-like" evidence="2">
    <location>
        <begin position="4"/>
        <end position="70"/>
    </location>
</feature>
<dbReference type="KEGG" id="wei:EQG49_13170"/>
<dbReference type="OrthoDB" id="2242851at2"/>
<sequence length="73" mass="8886">MHKTFYQFLMTQRNDDGIDEISNFANNAFYDHTFPKQSKDYHYLTEYLELSASYLHNMDIFDDAWRLYQESEA</sequence>
<dbReference type="InterPro" id="IPR023089">
    <property type="entry name" value="YozE_SAM-like"/>
</dbReference>
<dbReference type="Gene3D" id="1.10.150.260">
    <property type="entry name" value="YozE SAM-like"/>
    <property type="match status" value="1"/>
</dbReference>
<dbReference type="NCBIfam" id="NF010193">
    <property type="entry name" value="PRK13672.1"/>
    <property type="match status" value="1"/>
</dbReference>
<comment type="similarity">
    <text evidence="1">Belongs to the UPF0346 family.</text>
</comment>
<dbReference type="RefSeq" id="WP_133364424.1">
    <property type="nucleotide sequence ID" value="NZ_CP037940.1"/>
</dbReference>
<dbReference type="HAMAP" id="MF_01538">
    <property type="entry name" value="UPF0346"/>
    <property type="match status" value="1"/>
</dbReference>
<keyword evidence="4" id="KW-1185">Reference proteome</keyword>
<dbReference type="Pfam" id="PF06855">
    <property type="entry name" value="YozE_SAM_like"/>
    <property type="match status" value="1"/>
</dbReference>
<dbReference type="InterPro" id="IPR036806">
    <property type="entry name" value="YozE_SAM-like_sf"/>
</dbReference>
<dbReference type="EMBL" id="CP037940">
    <property type="protein sequence ID" value="QBO37347.1"/>
    <property type="molecule type" value="Genomic_DNA"/>
</dbReference>
<gene>
    <name evidence="3" type="ORF">EQG49_13170</name>
</gene>
<dbReference type="PIRSF" id="PIRSF037262">
    <property type="entry name" value="UCP037262"/>
    <property type="match status" value="1"/>
</dbReference>
<evidence type="ECO:0000313" key="4">
    <source>
        <dbReference type="Proteomes" id="UP000292886"/>
    </source>
</evidence>
<protein>
    <recommendedName>
        <fullName evidence="1">UPF0346 protein EQG49_13170</fullName>
    </recommendedName>
</protein>
<evidence type="ECO:0000256" key="1">
    <source>
        <dbReference type="HAMAP-Rule" id="MF_01538"/>
    </source>
</evidence>
<proteinExistence type="inferred from homology"/>
<dbReference type="Proteomes" id="UP000292886">
    <property type="component" value="Chromosome"/>
</dbReference>
<reference evidence="4" key="1">
    <citation type="submission" date="2019-03" db="EMBL/GenBank/DDBJ databases">
        <title>Weissella sp. 26KH-42 Genome sequencing.</title>
        <authorList>
            <person name="Heo J."/>
            <person name="Kim S.-J."/>
            <person name="Kim J.-S."/>
            <person name="Hong S.-B."/>
            <person name="Kwon S.-W."/>
        </authorList>
    </citation>
    <scope>NUCLEOTIDE SEQUENCE [LARGE SCALE GENOMIC DNA]</scope>
    <source>
        <strain evidence="4">26KH-42</strain>
    </source>
</reference>
<dbReference type="AlphaFoldDB" id="A0A4P6YX21"/>
<organism evidence="3 4">
    <name type="scientific">Periweissella cryptocerci</name>
    <dbReference type="NCBI Taxonomy" id="2506420"/>
    <lineage>
        <taxon>Bacteria</taxon>
        <taxon>Bacillati</taxon>
        <taxon>Bacillota</taxon>
        <taxon>Bacilli</taxon>
        <taxon>Lactobacillales</taxon>
        <taxon>Lactobacillaceae</taxon>
        <taxon>Periweissella</taxon>
    </lineage>
</organism>